<dbReference type="RefSeq" id="WP_197713244.1">
    <property type="nucleotide sequence ID" value="NZ_LS992154.1"/>
</dbReference>
<feature type="region of interest" description="Disordered" evidence="2">
    <location>
        <begin position="197"/>
        <end position="283"/>
    </location>
</feature>
<organism evidence="4 5">
    <name type="scientific">Chlamydia poikilotherma</name>
    <dbReference type="NCBI Taxonomy" id="1967783"/>
    <lineage>
        <taxon>Bacteria</taxon>
        <taxon>Pseudomonadati</taxon>
        <taxon>Chlamydiota</taxon>
        <taxon>Chlamydiia</taxon>
        <taxon>Chlamydiales</taxon>
        <taxon>Chlamydiaceae</taxon>
        <taxon>Chlamydia/Chlamydophila group</taxon>
        <taxon>Chlamydia</taxon>
    </lineage>
</organism>
<dbReference type="Proteomes" id="UP000258476">
    <property type="component" value="Chromosome"/>
</dbReference>
<gene>
    <name evidence="4" type="ORF">C834K_0821</name>
</gene>
<keyword evidence="1" id="KW-0175">Coiled coil</keyword>
<keyword evidence="3" id="KW-0472">Membrane</keyword>
<name>A0A3B0PTI4_9CHLA</name>
<feature type="region of interest" description="Disordered" evidence="2">
    <location>
        <begin position="1"/>
        <end position="22"/>
    </location>
</feature>
<evidence type="ECO:0000313" key="5">
    <source>
        <dbReference type="Proteomes" id="UP000258476"/>
    </source>
</evidence>
<dbReference type="EMBL" id="LS992154">
    <property type="protein sequence ID" value="SYX09261.1"/>
    <property type="molecule type" value="Genomic_DNA"/>
</dbReference>
<feature type="transmembrane region" description="Helical" evidence="3">
    <location>
        <begin position="39"/>
        <end position="61"/>
    </location>
</feature>
<keyword evidence="3" id="KW-0812">Transmembrane</keyword>
<sequence>MTTNLVNTTPPPTTTPTPTTQKQPFCSIQASKYQRISTAITLLAGIVLIGVLVGALVFFALPTSTTLAVIIGVALFASVILLSMAMYQLVLRYRQVPADLQLAKDNASLRAAVREQQSQLGLKTDQLLAAERRIKVLSKDVQRLAFDVDYERRETRCAERLTQQKIAMLAKAHNEVRVLQIEVAALQAQINAANSQVDADQSGSGGSSEEVQNVDQSGSGHGSDEVENVDQSGSGHGSDEVENVDESGSGHGSDEVQNVDESGSGHGSDEVENVDESGSGDVD</sequence>
<evidence type="ECO:0000256" key="3">
    <source>
        <dbReference type="SAM" id="Phobius"/>
    </source>
</evidence>
<accession>A0A3B0PTI4</accession>
<evidence type="ECO:0000256" key="1">
    <source>
        <dbReference type="SAM" id="Coils"/>
    </source>
</evidence>
<reference evidence="5" key="1">
    <citation type="submission" date="2017-11" db="EMBL/GenBank/DDBJ databases">
        <authorList>
            <person name="Seth-Smith MB H."/>
        </authorList>
    </citation>
    <scope>NUCLEOTIDE SEQUENCE [LARGE SCALE GENOMIC DNA]</scope>
</reference>
<feature type="compositionally biased region" description="Polar residues" evidence="2">
    <location>
        <begin position="209"/>
        <end position="218"/>
    </location>
</feature>
<dbReference type="AlphaFoldDB" id="A0A3B0PTI4"/>
<proteinExistence type="predicted"/>
<protein>
    <submittedName>
        <fullName evidence="4">IncA protein</fullName>
    </submittedName>
</protein>
<feature type="transmembrane region" description="Helical" evidence="3">
    <location>
        <begin position="67"/>
        <end position="87"/>
    </location>
</feature>
<feature type="coiled-coil region" evidence="1">
    <location>
        <begin position="169"/>
        <end position="196"/>
    </location>
</feature>
<keyword evidence="5" id="KW-1185">Reference proteome</keyword>
<dbReference type="KEGG" id="chla:C834K_0821"/>
<evidence type="ECO:0000256" key="2">
    <source>
        <dbReference type="SAM" id="MobiDB-lite"/>
    </source>
</evidence>
<evidence type="ECO:0000313" key="4">
    <source>
        <dbReference type="EMBL" id="SYX09261.1"/>
    </source>
</evidence>
<keyword evidence="3" id="KW-1133">Transmembrane helix</keyword>